<dbReference type="SUPFAM" id="SSF53448">
    <property type="entry name" value="Nucleotide-diphospho-sugar transferases"/>
    <property type="match status" value="1"/>
</dbReference>
<name>A0A5J4RJH0_9ZZZZ</name>
<sequence length="254" mass="30021">MKSVKFSVIIPTYNAQNTISQAIESCIKQSLPPWEIIIVDDCSIDYTLNILNNYRNHPFIKIFVLKENGGVSVARNFGWNKSTGDYVSFLDADDIWDVNKLKILNEVIQTEKNVLCIGHQYTDDKIFFLSEGVFRYKILHYWQLLFRNYFNTSCLTVSKQISERFNEHMRYTEDHELYLRILNITNIFFIQLPLTLLGRPQLSKGGLSGNRLKMRKGELIMYYETCKKRKKLFILFLFLCLFSIIKYLIKLLHR</sequence>
<evidence type="ECO:0000256" key="1">
    <source>
        <dbReference type="SAM" id="Phobius"/>
    </source>
</evidence>
<dbReference type="EMBL" id="SNRY01001137">
    <property type="protein sequence ID" value="KAA6333243.1"/>
    <property type="molecule type" value="Genomic_DNA"/>
</dbReference>
<dbReference type="EMBL" id="SNRY01001137">
    <property type="protein sequence ID" value="KAA6333239.1"/>
    <property type="molecule type" value="Genomic_DNA"/>
</dbReference>
<gene>
    <name evidence="3" type="ORF">EZS27_018324</name>
    <name evidence="4" type="ORF">EZS27_018328</name>
</gene>
<dbReference type="PANTHER" id="PTHR22916:SF3">
    <property type="entry name" value="UDP-GLCNAC:BETAGAL BETA-1,3-N-ACETYLGLUCOSAMINYLTRANSFERASE-LIKE PROTEIN 1"/>
    <property type="match status" value="1"/>
</dbReference>
<feature type="domain" description="Glycosyltransferase 2-like" evidence="2">
    <location>
        <begin position="7"/>
        <end position="130"/>
    </location>
</feature>
<organism evidence="4">
    <name type="scientific">termite gut metagenome</name>
    <dbReference type="NCBI Taxonomy" id="433724"/>
    <lineage>
        <taxon>unclassified sequences</taxon>
        <taxon>metagenomes</taxon>
        <taxon>organismal metagenomes</taxon>
    </lineage>
</organism>
<dbReference type="InterPro" id="IPR001173">
    <property type="entry name" value="Glyco_trans_2-like"/>
</dbReference>
<reference evidence="4" key="1">
    <citation type="submission" date="2019-03" db="EMBL/GenBank/DDBJ databases">
        <title>Single cell metagenomics reveals metabolic interactions within the superorganism composed of flagellate Streblomastix strix and complex community of Bacteroidetes bacteria on its surface.</title>
        <authorList>
            <person name="Treitli S.C."/>
            <person name="Kolisko M."/>
            <person name="Husnik F."/>
            <person name="Keeling P."/>
            <person name="Hampl V."/>
        </authorList>
    </citation>
    <scope>NUCLEOTIDE SEQUENCE</scope>
    <source>
        <strain evidence="4">STM</strain>
    </source>
</reference>
<keyword evidence="4" id="KW-0328">Glycosyltransferase</keyword>
<dbReference type="AlphaFoldDB" id="A0A5J4RJH0"/>
<keyword evidence="1" id="KW-0472">Membrane</keyword>
<proteinExistence type="predicted"/>
<dbReference type="PANTHER" id="PTHR22916">
    <property type="entry name" value="GLYCOSYLTRANSFERASE"/>
    <property type="match status" value="1"/>
</dbReference>
<dbReference type="GO" id="GO:0016758">
    <property type="term" value="F:hexosyltransferase activity"/>
    <property type="evidence" value="ECO:0007669"/>
    <property type="project" value="UniProtKB-ARBA"/>
</dbReference>
<keyword evidence="1" id="KW-1133">Transmembrane helix</keyword>
<dbReference type="EC" id="2.4.-.-" evidence="4"/>
<evidence type="ECO:0000313" key="4">
    <source>
        <dbReference type="EMBL" id="KAA6333243.1"/>
    </source>
</evidence>
<dbReference type="Pfam" id="PF00535">
    <property type="entry name" value="Glycos_transf_2"/>
    <property type="match status" value="1"/>
</dbReference>
<evidence type="ECO:0000313" key="3">
    <source>
        <dbReference type="EMBL" id="KAA6333239.1"/>
    </source>
</evidence>
<accession>A0A5J4RJH0</accession>
<dbReference type="CDD" id="cd00761">
    <property type="entry name" value="Glyco_tranf_GTA_type"/>
    <property type="match status" value="1"/>
</dbReference>
<keyword evidence="4" id="KW-0808">Transferase</keyword>
<keyword evidence="1" id="KW-0812">Transmembrane</keyword>
<comment type="caution">
    <text evidence="4">The sequence shown here is derived from an EMBL/GenBank/DDBJ whole genome shotgun (WGS) entry which is preliminary data.</text>
</comment>
<feature type="transmembrane region" description="Helical" evidence="1">
    <location>
        <begin position="232"/>
        <end position="249"/>
    </location>
</feature>
<dbReference type="Gene3D" id="3.90.550.10">
    <property type="entry name" value="Spore Coat Polysaccharide Biosynthesis Protein SpsA, Chain A"/>
    <property type="match status" value="1"/>
</dbReference>
<protein>
    <submittedName>
        <fullName evidence="4">Putative teichuronic acid biosynthesis glycosyltransferase TuaG</fullName>
        <ecNumber evidence="4">2.4.-.-</ecNumber>
    </submittedName>
</protein>
<dbReference type="InterPro" id="IPR029044">
    <property type="entry name" value="Nucleotide-diphossugar_trans"/>
</dbReference>
<evidence type="ECO:0000259" key="2">
    <source>
        <dbReference type="Pfam" id="PF00535"/>
    </source>
</evidence>